<accession>A0A9X4MAP0</accession>
<keyword evidence="1" id="KW-0472">Membrane</keyword>
<keyword evidence="1" id="KW-1133">Transmembrane helix</keyword>
<feature type="transmembrane region" description="Helical" evidence="1">
    <location>
        <begin position="40"/>
        <end position="57"/>
    </location>
</feature>
<keyword evidence="3" id="KW-1185">Reference proteome</keyword>
<evidence type="ECO:0000313" key="3">
    <source>
        <dbReference type="Proteomes" id="UP001152872"/>
    </source>
</evidence>
<evidence type="ECO:0000313" key="2">
    <source>
        <dbReference type="EMBL" id="MDG3494915.1"/>
    </source>
</evidence>
<reference evidence="2" key="1">
    <citation type="submission" date="2019-05" db="EMBL/GenBank/DDBJ databases">
        <title>Whole genome sequencing of Pseudanabaena catenata USMAC16.</title>
        <authorList>
            <person name="Khan Z."/>
            <person name="Omar W.M."/>
            <person name="Convey P."/>
            <person name="Merican F."/>
            <person name="Najimudin N."/>
        </authorList>
    </citation>
    <scope>NUCLEOTIDE SEQUENCE</scope>
    <source>
        <strain evidence="2">USMAC16</strain>
    </source>
</reference>
<organism evidence="2 3">
    <name type="scientific">Pseudanabaena catenata USMAC16</name>
    <dbReference type="NCBI Taxonomy" id="1855837"/>
    <lineage>
        <taxon>Bacteria</taxon>
        <taxon>Bacillati</taxon>
        <taxon>Cyanobacteriota</taxon>
        <taxon>Cyanophyceae</taxon>
        <taxon>Pseudanabaenales</taxon>
        <taxon>Pseudanabaenaceae</taxon>
        <taxon>Pseudanabaena</taxon>
    </lineage>
</organism>
<dbReference type="RefSeq" id="WP_009627018.1">
    <property type="nucleotide sequence ID" value="NZ_VBTY01000070.1"/>
</dbReference>
<dbReference type="EMBL" id="VBTY01000070">
    <property type="protein sequence ID" value="MDG3494915.1"/>
    <property type="molecule type" value="Genomic_DNA"/>
</dbReference>
<evidence type="ECO:0000256" key="1">
    <source>
        <dbReference type="SAM" id="Phobius"/>
    </source>
</evidence>
<dbReference type="AlphaFoldDB" id="A0A9X4MAP0"/>
<name>A0A9X4MAP0_9CYAN</name>
<sequence length="61" mass="7083">MLKYVMYFAMFVGAIVVAAWVSREASYFFNNLLYQIRYNWMPFLAGAILVAIAFKVFSNKS</sequence>
<proteinExistence type="predicted"/>
<gene>
    <name evidence="2" type="ORF">FEV09_10135</name>
</gene>
<keyword evidence="1" id="KW-0812">Transmembrane</keyword>
<protein>
    <submittedName>
        <fullName evidence="2">Uncharacterized protein</fullName>
    </submittedName>
</protein>
<dbReference type="Proteomes" id="UP001152872">
    <property type="component" value="Unassembled WGS sequence"/>
</dbReference>
<comment type="caution">
    <text evidence="2">The sequence shown here is derived from an EMBL/GenBank/DDBJ whole genome shotgun (WGS) entry which is preliminary data.</text>
</comment>